<dbReference type="InterPro" id="IPR015168">
    <property type="entry name" value="SsuA/THI5"/>
</dbReference>
<evidence type="ECO:0000313" key="4">
    <source>
        <dbReference type="Proteomes" id="UP000178565"/>
    </source>
</evidence>
<keyword evidence="1" id="KW-0472">Membrane</keyword>
<evidence type="ECO:0000256" key="1">
    <source>
        <dbReference type="SAM" id="Phobius"/>
    </source>
</evidence>
<feature type="transmembrane region" description="Helical" evidence="1">
    <location>
        <begin position="16"/>
        <end position="34"/>
    </location>
</feature>
<evidence type="ECO:0000313" key="3">
    <source>
        <dbReference type="EMBL" id="OGE43788.1"/>
    </source>
</evidence>
<dbReference type="PANTHER" id="PTHR30024">
    <property type="entry name" value="ALIPHATIC SULFONATES-BINDING PROTEIN-RELATED"/>
    <property type="match status" value="1"/>
</dbReference>
<proteinExistence type="predicted"/>
<sequence>MVKKNQGEIMLFKKKFGLAGIILIVLILVGMLALPKKLLPPAKETSSNQLKIGYFHGGRTMLLYRAYINNEFDKENIPLSLITKVLYQPDFYTIPKSYEDIKNIGLYGKATGGELIDEVIKGNFAGATPGEASFISAASQNLPIVAVAQLGHDVKGQAGHAIIFRKDVTISQPSDIKGKTLASRRAGDGDGVFLREFLASIGLDPQKDVKILDKVIDDELNQALKKGSIDGGYYHLMSIEKLVENDQAYVFRKLDWLNPELSQALLIFHKDFVKNHPDQVEKVIRAYMKRIKYEHGLSKEERLKDPGKGYQKGLQMEKDFQGMNLPQYDLPPKVSRELLDQMQDLLLKYKYIDKKADLSKFIDNSFVEKIYEELK</sequence>
<dbReference type="Gene3D" id="3.40.190.10">
    <property type="entry name" value="Periplasmic binding protein-like II"/>
    <property type="match status" value="1"/>
</dbReference>
<accession>A0A1F5KS84</accession>
<name>A0A1F5KS84_9BACT</name>
<dbReference type="STRING" id="1797785.A3B45_01685"/>
<feature type="domain" description="SsuA/THI5-like" evidence="2">
    <location>
        <begin position="116"/>
        <end position="293"/>
    </location>
</feature>
<dbReference type="EMBL" id="MFDM01000012">
    <property type="protein sequence ID" value="OGE43788.1"/>
    <property type="molecule type" value="Genomic_DNA"/>
</dbReference>
<dbReference type="Proteomes" id="UP000178565">
    <property type="component" value="Unassembled WGS sequence"/>
</dbReference>
<evidence type="ECO:0000259" key="2">
    <source>
        <dbReference type="Pfam" id="PF09084"/>
    </source>
</evidence>
<organism evidence="3 4">
    <name type="scientific">Candidatus Daviesbacteria bacterium RIFCSPLOWO2_01_FULL_39_12</name>
    <dbReference type="NCBI Taxonomy" id="1797785"/>
    <lineage>
        <taxon>Bacteria</taxon>
        <taxon>Candidatus Daviesiibacteriota</taxon>
    </lineage>
</organism>
<dbReference type="SUPFAM" id="SSF53850">
    <property type="entry name" value="Periplasmic binding protein-like II"/>
    <property type="match status" value="1"/>
</dbReference>
<keyword evidence="1" id="KW-1133">Transmembrane helix</keyword>
<reference evidence="3 4" key="1">
    <citation type="journal article" date="2016" name="Nat. Commun.">
        <title>Thousands of microbial genomes shed light on interconnected biogeochemical processes in an aquifer system.</title>
        <authorList>
            <person name="Anantharaman K."/>
            <person name="Brown C.T."/>
            <person name="Hug L.A."/>
            <person name="Sharon I."/>
            <person name="Castelle C.J."/>
            <person name="Probst A.J."/>
            <person name="Thomas B.C."/>
            <person name="Singh A."/>
            <person name="Wilkins M.J."/>
            <person name="Karaoz U."/>
            <person name="Brodie E.L."/>
            <person name="Williams K.H."/>
            <person name="Hubbard S.S."/>
            <person name="Banfield J.F."/>
        </authorList>
    </citation>
    <scope>NUCLEOTIDE SEQUENCE [LARGE SCALE GENOMIC DNA]</scope>
</reference>
<dbReference type="Pfam" id="PF09084">
    <property type="entry name" value="NMT1"/>
    <property type="match status" value="1"/>
</dbReference>
<keyword evidence="1" id="KW-0812">Transmembrane</keyword>
<comment type="caution">
    <text evidence="3">The sequence shown here is derived from an EMBL/GenBank/DDBJ whole genome shotgun (WGS) entry which is preliminary data.</text>
</comment>
<gene>
    <name evidence="3" type="ORF">A3B45_01685</name>
</gene>
<protein>
    <recommendedName>
        <fullName evidence="2">SsuA/THI5-like domain-containing protein</fullName>
    </recommendedName>
</protein>
<dbReference type="AlphaFoldDB" id="A0A1F5KS84"/>